<evidence type="ECO:0000313" key="2">
    <source>
        <dbReference type="EMBL" id="UYV96516.1"/>
    </source>
</evidence>
<dbReference type="PANTHER" id="PTHR43245:SF51">
    <property type="entry name" value="SHORT CHAIN DEHYDROGENASE_REDUCTASE FAMILY 42E, MEMBER 2"/>
    <property type="match status" value="1"/>
</dbReference>
<dbReference type="Gene3D" id="3.40.50.720">
    <property type="entry name" value="NAD(P)-binding Rossmann-like Domain"/>
    <property type="match status" value="1"/>
</dbReference>
<evidence type="ECO:0000313" key="3">
    <source>
        <dbReference type="Proteomes" id="UP001163293"/>
    </source>
</evidence>
<dbReference type="RefSeq" id="WP_168529457.1">
    <property type="nucleotide sequence ID" value="NZ_CP014574.1"/>
</dbReference>
<dbReference type="InterPro" id="IPR036291">
    <property type="entry name" value="NAD(P)-bd_dom_sf"/>
</dbReference>
<dbReference type="InterPro" id="IPR001509">
    <property type="entry name" value="Epimerase_deHydtase"/>
</dbReference>
<feature type="domain" description="NAD-dependent epimerase/dehydratase" evidence="1">
    <location>
        <begin position="3"/>
        <end position="198"/>
    </location>
</feature>
<name>A0AAX3EEI7_PAEUR</name>
<keyword evidence="3" id="KW-1185">Reference proteome</keyword>
<dbReference type="Pfam" id="PF01370">
    <property type="entry name" value="Epimerase"/>
    <property type="match status" value="1"/>
</dbReference>
<proteinExistence type="predicted"/>
<protein>
    <submittedName>
        <fullName evidence="2">NAD-dependent epimerase/dehydratase family protein</fullName>
    </submittedName>
</protein>
<dbReference type="EMBL" id="CP101185">
    <property type="protein sequence ID" value="UYV96516.1"/>
    <property type="molecule type" value="Genomic_DNA"/>
</dbReference>
<dbReference type="SUPFAM" id="SSF51735">
    <property type="entry name" value="NAD(P)-binding Rossmann-fold domains"/>
    <property type="match status" value="1"/>
</dbReference>
<dbReference type="PANTHER" id="PTHR43245">
    <property type="entry name" value="BIFUNCTIONAL POLYMYXIN RESISTANCE PROTEIN ARNA"/>
    <property type="match status" value="1"/>
</dbReference>
<dbReference type="AlphaFoldDB" id="A0AAX3EEI7"/>
<accession>A0AAX3EEI7</accession>
<dbReference type="Proteomes" id="UP001163293">
    <property type="component" value="Chromosome"/>
</dbReference>
<gene>
    <name evidence="2" type="ORF">NL394_15855</name>
</gene>
<evidence type="ECO:0000259" key="1">
    <source>
        <dbReference type="Pfam" id="PF01370"/>
    </source>
</evidence>
<dbReference type="GeneID" id="79884036"/>
<reference evidence="2" key="1">
    <citation type="submission" date="2022-07" db="EMBL/GenBank/DDBJ databases">
        <authorList>
            <person name="Wu T."/>
        </authorList>
    </citation>
    <scope>NUCLEOTIDE SEQUENCE</scope>
    <source>
        <strain evidence="2">SD-1</strain>
    </source>
</reference>
<organism evidence="2 3">
    <name type="scientific">Paenarthrobacter ureafaciens</name>
    <dbReference type="NCBI Taxonomy" id="37931"/>
    <lineage>
        <taxon>Bacteria</taxon>
        <taxon>Bacillati</taxon>
        <taxon>Actinomycetota</taxon>
        <taxon>Actinomycetes</taxon>
        <taxon>Micrococcales</taxon>
        <taxon>Micrococcaceae</taxon>
        <taxon>Paenarthrobacter</taxon>
    </lineage>
</organism>
<dbReference type="InterPro" id="IPR050177">
    <property type="entry name" value="Lipid_A_modif_metabolic_enz"/>
</dbReference>
<sequence>MKIAVTGATGFVGRAIARAAEDKGWDVVRFARRRDPGYAYWDLADRPPARLPEVDAVVHAGAHVADWGDPRIFHRVNVLGTRALSEAYARTRLVHISSSSVYPWWESCVNRVEEEVASKHLNAYGRSKALADIEARKHGNALSLRPHGVYGQGDRTLLPRLIGNIRRGRLLSVGGPTVRHQLTHIDNLTTAALAACGSELRGAVNVADAEPVELGSILREVLDVTGHPHTGIRYIPGAVAMAVAGFSEAAAMATGTPPRLTRYAVSQLGRERTYCLDRLREGLGVEPISTTLSDARKWLEHGA</sequence>